<comment type="caution">
    <text evidence="6">The sequence shown here is derived from an EMBL/GenBank/DDBJ whole genome shotgun (WGS) entry which is preliminary data.</text>
</comment>
<dbReference type="NCBIfam" id="TIGR00250">
    <property type="entry name" value="RNAse_H_YqgF"/>
    <property type="match status" value="1"/>
</dbReference>
<evidence type="ECO:0000313" key="6">
    <source>
        <dbReference type="EMBL" id="OGD85322.1"/>
    </source>
</evidence>
<dbReference type="SUPFAM" id="SSF53098">
    <property type="entry name" value="Ribonuclease H-like"/>
    <property type="match status" value="1"/>
</dbReference>
<dbReference type="GO" id="GO:0000967">
    <property type="term" value="P:rRNA 5'-end processing"/>
    <property type="evidence" value="ECO:0007669"/>
    <property type="project" value="TreeGrafter"/>
</dbReference>
<keyword evidence="2" id="KW-0690">Ribosome biogenesis</keyword>
<dbReference type="GO" id="GO:0004518">
    <property type="term" value="F:nuclease activity"/>
    <property type="evidence" value="ECO:0007669"/>
    <property type="project" value="UniProtKB-KW"/>
</dbReference>
<evidence type="ECO:0000256" key="4">
    <source>
        <dbReference type="ARBA" id="ARBA00022801"/>
    </source>
</evidence>
<evidence type="ECO:0000256" key="2">
    <source>
        <dbReference type="ARBA" id="ARBA00022517"/>
    </source>
</evidence>
<protein>
    <recommendedName>
        <fullName evidence="5">YqgF/RNase H-like domain-containing protein</fullName>
    </recommendedName>
</protein>
<evidence type="ECO:0000313" key="7">
    <source>
        <dbReference type="Proteomes" id="UP000177069"/>
    </source>
</evidence>
<dbReference type="PANTHER" id="PTHR33317">
    <property type="entry name" value="POLYNUCLEOTIDYL TRANSFERASE, RIBONUCLEASE H-LIKE SUPERFAMILY PROTEIN"/>
    <property type="match status" value="1"/>
</dbReference>
<dbReference type="Gene3D" id="3.30.420.140">
    <property type="entry name" value="YqgF/RNase H-like domain"/>
    <property type="match status" value="1"/>
</dbReference>
<evidence type="ECO:0000256" key="1">
    <source>
        <dbReference type="ARBA" id="ARBA00022490"/>
    </source>
</evidence>
<sequence>MILGVDLGQKTTGVAISEGVLASSYTTITHKSVSDAAAKIAQICDRVHADKVILGFVEGKIKSQFENFARGLKRLKPDLEITFWDETLTTRQAISTMIKLQVPKIKRAQKEHEIAASIILQSYLDSQ</sequence>
<dbReference type="AlphaFoldDB" id="A0A1F5G0D7"/>
<dbReference type="GO" id="GO:0005829">
    <property type="term" value="C:cytosol"/>
    <property type="evidence" value="ECO:0007669"/>
    <property type="project" value="TreeGrafter"/>
</dbReference>
<dbReference type="Pfam" id="PF03652">
    <property type="entry name" value="RuvX"/>
    <property type="match status" value="1"/>
</dbReference>
<dbReference type="PANTHER" id="PTHR33317:SF4">
    <property type="entry name" value="POLYNUCLEOTIDYL TRANSFERASE, RIBONUCLEASE H-LIKE SUPERFAMILY PROTEIN"/>
    <property type="match status" value="1"/>
</dbReference>
<keyword evidence="3" id="KW-0540">Nuclease</keyword>
<dbReference type="EMBL" id="MFBA01000030">
    <property type="protein sequence ID" value="OGD85322.1"/>
    <property type="molecule type" value="Genomic_DNA"/>
</dbReference>
<keyword evidence="4" id="KW-0378">Hydrolase</keyword>
<dbReference type="InterPro" id="IPR037027">
    <property type="entry name" value="YqgF/RNaseH-like_dom_sf"/>
</dbReference>
<dbReference type="InterPro" id="IPR006641">
    <property type="entry name" value="YqgF/RNaseH-like_dom"/>
</dbReference>
<keyword evidence="1" id="KW-0963">Cytoplasm</keyword>
<dbReference type="Proteomes" id="UP000177069">
    <property type="component" value="Unassembled WGS sequence"/>
</dbReference>
<dbReference type="GO" id="GO:0016787">
    <property type="term" value="F:hydrolase activity"/>
    <property type="evidence" value="ECO:0007669"/>
    <property type="project" value="UniProtKB-KW"/>
</dbReference>
<dbReference type="InterPro" id="IPR005227">
    <property type="entry name" value="YqgF"/>
</dbReference>
<dbReference type="CDD" id="cd16964">
    <property type="entry name" value="YqgF"/>
    <property type="match status" value="1"/>
</dbReference>
<feature type="domain" description="YqgF/RNase H-like" evidence="5">
    <location>
        <begin position="1"/>
        <end position="93"/>
    </location>
</feature>
<organism evidence="6 7">
    <name type="scientific">Candidatus Curtissbacteria bacterium RIFCSPHIGHO2_01_FULL_41_13</name>
    <dbReference type="NCBI Taxonomy" id="1797745"/>
    <lineage>
        <taxon>Bacteria</taxon>
        <taxon>Candidatus Curtissiibacteriota</taxon>
    </lineage>
</organism>
<evidence type="ECO:0000259" key="5">
    <source>
        <dbReference type="SMART" id="SM00732"/>
    </source>
</evidence>
<dbReference type="InterPro" id="IPR012337">
    <property type="entry name" value="RNaseH-like_sf"/>
</dbReference>
<reference evidence="6 7" key="1">
    <citation type="journal article" date="2016" name="Nat. Commun.">
        <title>Thousands of microbial genomes shed light on interconnected biogeochemical processes in an aquifer system.</title>
        <authorList>
            <person name="Anantharaman K."/>
            <person name="Brown C.T."/>
            <person name="Hug L.A."/>
            <person name="Sharon I."/>
            <person name="Castelle C.J."/>
            <person name="Probst A.J."/>
            <person name="Thomas B.C."/>
            <person name="Singh A."/>
            <person name="Wilkins M.J."/>
            <person name="Karaoz U."/>
            <person name="Brodie E.L."/>
            <person name="Williams K.H."/>
            <person name="Hubbard S.S."/>
            <person name="Banfield J.F."/>
        </authorList>
    </citation>
    <scope>NUCLEOTIDE SEQUENCE [LARGE SCALE GENOMIC DNA]</scope>
</reference>
<dbReference type="SMART" id="SM00732">
    <property type="entry name" value="YqgFc"/>
    <property type="match status" value="1"/>
</dbReference>
<accession>A0A1F5G0D7</accession>
<name>A0A1F5G0D7_9BACT</name>
<gene>
    <name evidence="6" type="ORF">A2696_02515</name>
</gene>
<evidence type="ECO:0000256" key="3">
    <source>
        <dbReference type="ARBA" id="ARBA00022722"/>
    </source>
</evidence>
<proteinExistence type="predicted"/>